<accession>A0A8S5QZJ8</accession>
<name>A0A8S5QZJ8_9CAUD</name>
<organism evidence="1">
    <name type="scientific">Myoviridae sp. ctPVE25</name>
    <dbReference type="NCBI Taxonomy" id="2826649"/>
    <lineage>
        <taxon>Viruses</taxon>
        <taxon>Duplodnaviria</taxon>
        <taxon>Heunggongvirae</taxon>
        <taxon>Uroviricota</taxon>
        <taxon>Caudoviricetes</taxon>
    </lineage>
</organism>
<sequence length="33" mass="3812">MTPRITVAFINFRCCKLSIIPWTGFVNRARVIS</sequence>
<dbReference type="EMBL" id="BK015779">
    <property type="protein sequence ID" value="DAE24638.1"/>
    <property type="molecule type" value="Genomic_DNA"/>
</dbReference>
<proteinExistence type="predicted"/>
<evidence type="ECO:0000313" key="1">
    <source>
        <dbReference type="EMBL" id="DAE24638.1"/>
    </source>
</evidence>
<protein>
    <submittedName>
        <fullName evidence="1">NADH-ubiquinone oxidoreductase-like protein</fullName>
    </submittedName>
</protein>
<reference evidence="1" key="1">
    <citation type="journal article" date="2021" name="Proc. Natl. Acad. Sci. U.S.A.">
        <title>A Catalog of Tens of Thousands of Viruses from Human Metagenomes Reveals Hidden Associations with Chronic Diseases.</title>
        <authorList>
            <person name="Tisza M.J."/>
            <person name="Buck C.B."/>
        </authorList>
    </citation>
    <scope>NUCLEOTIDE SEQUENCE</scope>
    <source>
        <strain evidence="1">CtPVE25</strain>
    </source>
</reference>